<reference evidence="8" key="3">
    <citation type="submission" date="2025-09" db="UniProtKB">
        <authorList>
            <consortium name="Ensembl"/>
        </authorList>
    </citation>
    <scope>IDENTIFICATION</scope>
</reference>
<dbReference type="GO" id="GO:0005762">
    <property type="term" value="C:mitochondrial large ribosomal subunit"/>
    <property type="evidence" value="ECO:0000318"/>
    <property type="project" value="GO_Central"/>
</dbReference>
<dbReference type="FunFam" id="3.30.780.10:FF:000009">
    <property type="entry name" value="39S ribosomal protein L49, mitochondrial"/>
    <property type="match status" value="1"/>
</dbReference>
<evidence type="ECO:0000256" key="5">
    <source>
        <dbReference type="ARBA" id="ARBA00023274"/>
    </source>
</evidence>
<evidence type="ECO:0000256" key="7">
    <source>
        <dbReference type="ARBA" id="ARBA00035545"/>
    </source>
</evidence>
<accession>F6VD64</accession>
<accession>A0A1W2WDA5</accession>
<sequence>MRMQQVFRVCNSCRHILQRKLIQPLPQVSQALSYTTEPTRYTVSYEDFKYVQDMLPPSRIPEPPTHGSYPTPSGWVAPSEKAPDLPYFISRTKFHVLPIVEKEKPRDQPVTVVFYIDGDIWALEKELKELIRPYVEFDPATRVHEVTRSITLKGHHAEVIEKFLYAKGF</sequence>
<dbReference type="GeneTree" id="ENSGT00390000017253"/>
<dbReference type="PANTHER" id="PTHR13477:SF0">
    <property type="entry name" value="LARGE RIBOSOMAL SUBUNIT PROTEIN ML49"/>
    <property type="match status" value="1"/>
</dbReference>
<keyword evidence="3" id="KW-0689">Ribosomal protein</keyword>
<organism evidence="8 9">
    <name type="scientific">Ciona intestinalis</name>
    <name type="common">Transparent sea squirt</name>
    <name type="synonym">Ascidia intestinalis</name>
    <dbReference type="NCBI Taxonomy" id="7719"/>
    <lineage>
        <taxon>Eukaryota</taxon>
        <taxon>Metazoa</taxon>
        <taxon>Chordata</taxon>
        <taxon>Tunicata</taxon>
        <taxon>Ascidiacea</taxon>
        <taxon>Phlebobranchia</taxon>
        <taxon>Cionidae</taxon>
        <taxon>Ciona</taxon>
    </lineage>
</organism>
<dbReference type="PANTHER" id="PTHR13477">
    <property type="entry name" value="MITOCHONDRIAL 39S RIBOSOMAL PROTEIN L49"/>
    <property type="match status" value="1"/>
</dbReference>
<reference evidence="9" key="1">
    <citation type="journal article" date="2002" name="Science">
        <title>The draft genome of Ciona intestinalis: insights into chordate and vertebrate origins.</title>
        <authorList>
            <person name="Dehal P."/>
            <person name="Satou Y."/>
            <person name="Campbell R.K."/>
            <person name="Chapman J."/>
            <person name="Degnan B."/>
            <person name="De Tomaso A."/>
            <person name="Davidson B."/>
            <person name="Di Gregorio A."/>
            <person name="Gelpke M."/>
            <person name="Goodstein D.M."/>
            <person name="Harafuji N."/>
            <person name="Hastings K.E."/>
            <person name="Ho I."/>
            <person name="Hotta K."/>
            <person name="Huang W."/>
            <person name="Kawashima T."/>
            <person name="Lemaire P."/>
            <person name="Martinez D."/>
            <person name="Meinertzhagen I.A."/>
            <person name="Necula S."/>
            <person name="Nonaka M."/>
            <person name="Putnam N."/>
            <person name="Rash S."/>
            <person name="Saiga H."/>
            <person name="Satake M."/>
            <person name="Terry A."/>
            <person name="Yamada L."/>
            <person name="Wang H.G."/>
            <person name="Awazu S."/>
            <person name="Azumi K."/>
            <person name="Boore J."/>
            <person name="Branno M."/>
            <person name="Chin-Bow S."/>
            <person name="DeSantis R."/>
            <person name="Doyle S."/>
            <person name="Francino P."/>
            <person name="Keys D.N."/>
            <person name="Haga S."/>
            <person name="Hayashi H."/>
            <person name="Hino K."/>
            <person name="Imai K.S."/>
            <person name="Inaba K."/>
            <person name="Kano S."/>
            <person name="Kobayashi K."/>
            <person name="Kobayashi M."/>
            <person name="Lee B.I."/>
            <person name="Makabe K.W."/>
            <person name="Manohar C."/>
            <person name="Matassi G."/>
            <person name="Medina M."/>
            <person name="Mochizuki Y."/>
            <person name="Mount S."/>
            <person name="Morishita T."/>
            <person name="Miura S."/>
            <person name="Nakayama A."/>
            <person name="Nishizaka S."/>
            <person name="Nomoto H."/>
            <person name="Ohta F."/>
            <person name="Oishi K."/>
            <person name="Rigoutsos I."/>
            <person name="Sano M."/>
            <person name="Sasaki A."/>
            <person name="Sasakura Y."/>
            <person name="Shoguchi E."/>
            <person name="Shin-i T."/>
            <person name="Spagnuolo A."/>
            <person name="Stainier D."/>
            <person name="Suzuki M.M."/>
            <person name="Tassy O."/>
            <person name="Takatori N."/>
            <person name="Tokuoka M."/>
            <person name="Yagi K."/>
            <person name="Yoshizaki F."/>
            <person name="Wada S."/>
            <person name="Zhang C."/>
            <person name="Hyatt P.D."/>
            <person name="Larimer F."/>
            <person name="Detter C."/>
            <person name="Doggett N."/>
            <person name="Glavina T."/>
            <person name="Hawkins T."/>
            <person name="Richardson P."/>
            <person name="Lucas S."/>
            <person name="Kohara Y."/>
            <person name="Levine M."/>
            <person name="Satoh N."/>
            <person name="Rokhsar D.S."/>
        </authorList>
    </citation>
    <scope>NUCLEOTIDE SEQUENCE [LARGE SCALE GENOMIC DNA]</scope>
</reference>
<evidence type="ECO:0000256" key="6">
    <source>
        <dbReference type="ARBA" id="ARBA00035191"/>
    </source>
</evidence>
<comment type="similarity">
    <text evidence="2">Belongs to the mitochondrion-specific ribosomal protein mL49 family.</text>
</comment>
<evidence type="ECO:0000313" key="9">
    <source>
        <dbReference type="Proteomes" id="UP000008144"/>
    </source>
</evidence>
<dbReference type="Proteomes" id="UP000008144">
    <property type="component" value="Unassembled WGS sequence"/>
</dbReference>
<keyword evidence="9" id="KW-1185">Reference proteome</keyword>
<proteinExistence type="inferred from homology"/>
<comment type="subcellular location">
    <subcellularLocation>
        <location evidence="1">Mitochondrion</location>
    </subcellularLocation>
</comment>
<gene>
    <name evidence="8" type="primary">LOC100181391</name>
</gene>
<dbReference type="GO" id="GO:0003735">
    <property type="term" value="F:structural constituent of ribosome"/>
    <property type="evidence" value="ECO:0000318"/>
    <property type="project" value="GO_Central"/>
</dbReference>
<evidence type="ECO:0000313" key="8">
    <source>
        <dbReference type="Ensembl" id="ENSCINP00000027100.2"/>
    </source>
</evidence>
<evidence type="ECO:0000256" key="2">
    <source>
        <dbReference type="ARBA" id="ARBA00005677"/>
    </source>
</evidence>
<dbReference type="InParanoid" id="F6VD64"/>
<dbReference type="OMA" id="NPPEWKY"/>
<dbReference type="HOGENOM" id="CLU_085757_2_3_1"/>
<reference evidence="8" key="2">
    <citation type="submission" date="2025-08" db="UniProtKB">
        <authorList>
            <consortium name="Ensembl"/>
        </authorList>
    </citation>
    <scope>IDENTIFICATION</scope>
</reference>
<dbReference type="STRING" id="7719.ENSCINP00000027100"/>
<dbReference type="AlphaFoldDB" id="F6VD64"/>
<keyword evidence="4" id="KW-0496">Mitochondrion</keyword>
<dbReference type="OrthoDB" id="19439at2759"/>
<dbReference type="Pfam" id="PF05046">
    <property type="entry name" value="Img2"/>
    <property type="match status" value="1"/>
</dbReference>
<evidence type="ECO:0000256" key="4">
    <source>
        <dbReference type="ARBA" id="ARBA00023128"/>
    </source>
</evidence>
<keyword evidence="5" id="KW-0687">Ribonucleoprotein</keyword>
<dbReference type="InterPro" id="IPR007740">
    <property type="entry name" value="Ribosomal_mL49"/>
</dbReference>
<evidence type="ECO:0000256" key="3">
    <source>
        <dbReference type="ARBA" id="ARBA00022980"/>
    </source>
</evidence>
<protein>
    <recommendedName>
        <fullName evidence="6">Large ribosomal subunit protein mL49</fullName>
    </recommendedName>
    <alternativeName>
        <fullName evidence="7">39S ribosomal protein L49, mitochondrial</fullName>
    </alternativeName>
</protein>
<dbReference type="GO" id="GO:0006412">
    <property type="term" value="P:translation"/>
    <property type="evidence" value="ECO:0007669"/>
    <property type="project" value="InterPro"/>
</dbReference>
<evidence type="ECO:0000256" key="1">
    <source>
        <dbReference type="ARBA" id="ARBA00004173"/>
    </source>
</evidence>
<dbReference type="Gene3D" id="3.30.780.10">
    <property type="entry name" value="SUI1-like domain"/>
    <property type="match status" value="1"/>
</dbReference>
<dbReference type="Ensembl" id="ENSCINT00000027346.2">
    <property type="protein sequence ID" value="ENSCINP00000027100.2"/>
    <property type="gene ID" value="ENSCING00000000953.3"/>
</dbReference>
<name>F6VD64_CIOIN</name>
<dbReference type="KEGG" id="cin:100179051"/>
<dbReference type="FunCoup" id="F6VD64">
    <property type="interactions" value="834"/>
</dbReference>